<dbReference type="InterPro" id="IPR006175">
    <property type="entry name" value="YjgF/YER057c/UK114"/>
</dbReference>
<dbReference type="Proteomes" id="UP000582231">
    <property type="component" value="Unassembled WGS sequence"/>
</dbReference>
<dbReference type="PANTHER" id="PTHR11803">
    <property type="entry name" value="2-IMINOBUTANOATE/2-IMINOPROPANOATE DEAMINASE RIDA"/>
    <property type="match status" value="1"/>
</dbReference>
<dbReference type="AlphaFoldDB" id="A0A852RZS6"/>
<dbReference type="PANTHER" id="PTHR11803:SF58">
    <property type="entry name" value="PROTEIN HMF1-RELATED"/>
    <property type="match status" value="1"/>
</dbReference>
<evidence type="ECO:0000256" key="1">
    <source>
        <dbReference type="ARBA" id="ARBA00010552"/>
    </source>
</evidence>
<dbReference type="InterPro" id="IPR035959">
    <property type="entry name" value="RutC-like_sf"/>
</dbReference>
<dbReference type="Pfam" id="PF01042">
    <property type="entry name" value="Ribonuc_L-PSP"/>
    <property type="match status" value="1"/>
</dbReference>
<comment type="similarity">
    <text evidence="1">Belongs to the RutC family.</text>
</comment>
<name>A0A852RZS6_9ACTN</name>
<dbReference type="RefSeq" id="WP_179729402.1">
    <property type="nucleotide sequence ID" value="NZ_BAABEF010000001.1"/>
</dbReference>
<dbReference type="Gene3D" id="3.30.1330.40">
    <property type="entry name" value="RutC-like"/>
    <property type="match status" value="1"/>
</dbReference>
<evidence type="ECO:0000313" key="3">
    <source>
        <dbReference type="Proteomes" id="UP000582231"/>
    </source>
</evidence>
<dbReference type="SUPFAM" id="SSF55298">
    <property type="entry name" value="YjgF-like"/>
    <property type="match status" value="1"/>
</dbReference>
<reference evidence="2 3" key="1">
    <citation type="submission" date="2020-07" db="EMBL/GenBank/DDBJ databases">
        <title>Sequencing the genomes of 1000 actinobacteria strains.</title>
        <authorList>
            <person name="Klenk H.-P."/>
        </authorList>
    </citation>
    <scope>NUCLEOTIDE SEQUENCE [LARGE SCALE GENOMIC DNA]</scope>
    <source>
        <strain evidence="2 3">DSM 19082</strain>
    </source>
</reference>
<dbReference type="GO" id="GO:0005829">
    <property type="term" value="C:cytosol"/>
    <property type="evidence" value="ECO:0007669"/>
    <property type="project" value="TreeGrafter"/>
</dbReference>
<organism evidence="2 3">
    <name type="scientific">Nocardioides kongjuensis</name>
    <dbReference type="NCBI Taxonomy" id="349522"/>
    <lineage>
        <taxon>Bacteria</taxon>
        <taxon>Bacillati</taxon>
        <taxon>Actinomycetota</taxon>
        <taxon>Actinomycetes</taxon>
        <taxon>Propionibacteriales</taxon>
        <taxon>Nocardioidaceae</taxon>
        <taxon>Nocardioides</taxon>
    </lineage>
</organism>
<evidence type="ECO:0000313" key="2">
    <source>
        <dbReference type="EMBL" id="NYD33344.1"/>
    </source>
</evidence>
<protein>
    <submittedName>
        <fullName evidence="2">2-iminobutanoate/2-iminopropanoate deaminase</fullName>
        <ecNumber evidence="2">3.5.99.10</ecNumber>
    </submittedName>
</protein>
<keyword evidence="2" id="KW-0378">Hydrolase</keyword>
<dbReference type="EMBL" id="JACCBF010000001">
    <property type="protein sequence ID" value="NYD33344.1"/>
    <property type="molecule type" value="Genomic_DNA"/>
</dbReference>
<comment type="caution">
    <text evidence="2">The sequence shown here is derived from an EMBL/GenBank/DDBJ whole genome shotgun (WGS) entry which is preliminary data.</text>
</comment>
<accession>A0A852RZS6</accession>
<dbReference type="CDD" id="cd00448">
    <property type="entry name" value="YjgF_YER057c_UK114_family"/>
    <property type="match status" value="1"/>
</dbReference>
<proteinExistence type="inferred from homology"/>
<sequence>MTQYLNPAAVGDYSGAGLSSGTATESLAFATGLAMDPTTLKRREDAVTIADEVRIAFENIDHILGEAGLSRRDVVKTTCYLRHDEHRFEFIPAFKDAFGDGPYPARCTFVVGLASDIRVQIDVIAVRPDAG</sequence>
<dbReference type="EC" id="3.5.99.10" evidence="2"/>
<gene>
    <name evidence="2" type="ORF">BJ958_004890</name>
</gene>
<keyword evidence="3" id="KW-1185">Reference proteome</keyword>
<dbReference type="GO" id="GO:0120241">
    <property type="term" value="F:2-iminobutanoate/2-iminopropanoate deaminase"/>
    <property type="evidence" value="ECO:0007669"/>
    <property type="project" value="UniProtKB-EC"/>
</dbReference>